<dbReference type="STRING" id="686340.Metal_3381"/>
<dbReference type="InterPro" id="IPR002686">
    <property type="entry name" value="Transposase_17"/>
</dbReference>
<sequence length="150" mass="17392">MPYDDLRKGRFNESSRAYFVTTVLAEREAAYFRDFHCARLAIAQMRNLHDAGAVDSLAWVVMSDHVHWLFRLGETHTLSEIMKAYKARAAHLVNGYLNRQGAVWQKAFYDHALREEEDVRAIARYIVANPLRAGLVENIGDYPHWDAIWL</sequence>
<dbReference type="EMBL" id="CM001475">
    <property type="protein sequence ID" value="EIC31041.1"/>
    <property type="molecule type" value="Genomic_DNA"/>
</dbReference>
<dbReference type="AlphaFoldDB" id="H8GQQ6"/>
<dbReference type="PANTHER" id="PTHR36966:SF1">
    <property type="entry name" value="REP-ASSOCIATED TYROSINE TRANSPOSASE"/>
    <property type="match status" value="1"/>
</dbReference>
<keyword evidence="3" id="KW-1185">Reference proteome</keyword>
<dbReference type="HOGENOM" id="CLU_068226_2_1_6"/>
<gene>
    <name evidence="2" type="ORF">Metal_3381</name>
</gene>
<protein>
    <submittedName>
        <fullName evidence="2">Transposase</fullName>
    </submittedName>
</protein>
<proteinExistence type="predicted"/>
<dbReference type="GO" id="GO:0004803">
    <property type="term" value="F:transposase activity"/>
    <property type="evidence" value="ECO:0007669"/>
    <property type="project" value="InterPro"/>
</dbReference>
<dbReference type="InterPro" id="IPR036515">
    <property type="entry name" value="Transposase_17_sf"/>
</dbReference>
<dbReference type="GO" id="GO:0043565">
    <property type="term" value="F:sequence-specific DNA binding"/>
    <property type="evidence" value="ECO:0007669"/>
    <property type="project" value="TreeGrafter"/>
</dbReference>
<dbReference type="InterPro" id="IPR052715">
    <property type="entry name" value="RAYT_transposase"/>
</dbReference>
<evidence type="ECO:0000313" key="2">
    <source>
        <dbReference type="EMBL" id="EIC31041.1"/>
    </source>
</evidence>
<dbReference type="eggNOG" id="COG1943">
    <property type="taxonomic scope" value="Bacteria"/>
</dbReference>
<name>H8GQQ6_METAL</name>
<dbReference type="RefSeq" id="WP_005374083.1">
    <property type="nucleotide sequence ID" value="NZ_CM001475.1"/>
</dbReference>
<dbReference type="GO" id="GO:0006313">
    <property type="term" value="P:DNA transposition"/>
    <property type="evidence" value="ECO:0007669"/>
    <property type="project" value="InterPro"/>
</dbReference>
<dbReference type="Proteomes" id="UP000005090">
    <property type="component" value="Chromosome"/>
</dbReference>
<evidence type="ECO:0000259" key="1">
    <source>
        <dbReference type="SMART" id="SM01321"/>
    </source>
</evidence>
<dbReference type="Pfam" id="PF01797">
    <property type="entry name" value="Y1_Tnp"/>
    <property type="match status" value="1"/>
</dbReference>
<reference evidence="2 3" key="1">
    <citation type="journal article" date="2013" name="Genome Announc.">
        <title>Genome Sequence of the Obligate Gammaproteobacterial Methanotroph Methylomicrobium album Strain BG8.</title>
        <authorList>
            <person name="Kits K.D."/>
            <person name="Kalyuzhnaya M.G."/>
            <person name="Klotz M.G."/>
            <person name="Jetten M.S."/>
            <person name="Op den Camp H.J."/>
            <person name="Vuilleumier S."/>
            <person name="Bringel F."/>
            <person name="Dispirito A.A."/>
            <person name="Murrell J.C."/>
            <person name="Bruce D."/>
            <person name="Cheng J.F."/>
            <person name="Copeland A."/>
            <person name="Goodwin L."/>
            <person name="Hauser L."/>
            <person name="Lajus A."/>
            <person name="Land M.L."/>
            <person name="Lapidus A."/>
            <person name="Lucas S."/>
            <person name="Medigue C."/>
            <person name="Pitluck S."/>
            <person name="Woyke T."/>
            <person name="Zeytun A."/>
            <person name="Stein L.Y."/>
        </authorList>
    </citation>
    <scope>NUCLEOTIDE SEQUENCE [LARGE SCALE GENOMIC DNA]</scope>
    <source>
        <strain evidence="2 3">BG8</strain>
    </source>
</reference>
<organism evidence="2 3">
    <name type="scientific">Methylomicrobium album BG8</name>
    <dbReference type="NCBI Taxonomy" id="686340"/>
    <lineage>
        <taxon>Bacteria</taxon>
        <taxon>Pseudomonadati</taxon>
        <taxon>Pseudomonadota</taxon>
        <taxon>Gammaproteobacteria</taxon>
        <taxon>Methylococcales</taxon>
        <taxon>Methylococcaceae</taxon>
        <taxon>Methylomicrobium</taxon>
    </lineage>
</organism>
<dbReference type="SMART" id="SM01321">
    <property type="entry name" value="Y1_Tnp"/>
    <property type="match status" value="1"/>
</dbReference>
<dbReference type="Gene3D" id="3.30.70.1290">
    <property type="entry name" value="Transposase IS200-like"/>
    <property type="match status" value="1"/>
</dbReference>
<accession>H8GQQ6</accession>
<dbReference type="PANTHER" id="PTHR36966">
    <property type="entry name" value="REP-ASSOCIATED TYROSINE TRANSPOSASE"/>
    <property type="match status" value="1"/>
</dbReference>
<dbReference type="SUPFAM" id="SSF143422">
    <property type="entry name" value="Transposase IS200-like"/>
    <property type="match status" value="1"/>
</dbReference>
<feature type="domain" description="Transposase IS200-like" evidence="1">
    <location>
        <begin position="13"/>
        <end position="129"/>
    </location>
</feature>
<dbReference type="NCBIfam" id="NF047646">
    <property type="entry name" value="REP_Tyr_transpos"/>
    <property type="match status" value="1"/>
</dbReference>
<evidence type="ECO:0000313" key="3">
    <source>
        <dbReference type="Proteomes" id="UP000005090"/>
    </source>
</evidence>